<dbReference type="EMBL" id="CADILN010000002">
    <property type="protein sequence ID" value="CAB4048561.1"/>
    <property type="molecule type" value="Genomic_DNA"/>
</dbReference>
<accession>A0A6J5K3L2</accession>
<dbReference type="GO" id="GO:0016020">
    <property type="term" value="C:membrane"/>
    <property type="evidence" value="ECO:0007669"/>
    <property type="project" value="UniProtKB-SubCell"/>
</dbReference>
<name>A0A6J5K3L2_9BURK</name>
<feature type="transmembrane region" description="Helical" evidence="6">
    <location>
        <begin position="322"/>
        <end position="344"/>
    </location>
</feature>
<evidence type="ECO:0000256" key="2">
    <source>
        <dbReference type="ARBA" id="ARBA00006434"/>
    </source>
</evidence>
<feature type="transmembrane region" description="Helical" evidence="6">
    <location>
        <begin position="134"/>
        <end position="155"/>
    </location>
</feature>
<gene>
    <name evidence="7" type="ORF">LMG9964_02202</name>
</gene>
<organism evidence="7 8">
    <name type="scientific">Paraburkholderia phenoliruptrix</name>
    <dbReference type="NCBI Taxonomy" id="252970"/>
    <lineage>
        <taxon>Bacteria</taxon>
        <taxon>Pseudomonadati</taxon>
        <taxon>Pseudomonadota</taxon>
        <taxon>Betaproteobacteria</taxon>
        <taxon>Burkholderiales</taxon>
        <taxon>Burkholderiaceae</taxon>
        <taxon>Paraburkholderia</taxon>
    </lineage>
</organism>
<evidence type="ECO:0000256" key="5">
    <source>
        <dbReference type="ARBA" id="ARBA00023136"/>
    </source>
</evidence>
<dbReference type="InterPro" id="IPR038377">
    <property type="entry name" value="Na/Glc_symporter_sf"/>
</dbReference>
<dbReference type="GeneID" id="27797206"/>
<comment type="similarity">
    <text evidence="2">Belongs to the sodium:solute symporter (SSF) (TC 2.A.21) family.</text>
</comment>
<evidence type="ECO:0000256" key="3">
    <source>
        <dbReference type="ARBA" id="ARBA00022692"/>
    </source>
</evidence>
<keyword evidence="3 6" id="KW-0812">Transmembrane</keyword>
<evidence type="ECO:0000256" key="1">
    <source>
        <dbReference type="ARBA" id="ARBA00004141"/>
    </source>
</evidence>
<dbReference type="PROSITE" id="PS50283">
    <property type="entry name" value="NA_SOLUT_SYMP_3"/>
    <property type="match status" value="1"/>
</dbReference>
<keyword evidence="5 6" id="KW-0472">Membrane</keyword>
<evidence type="ECO:0000313" key="8">
    <source>
        <dbReference type="Proteomes" id="UP000494102"/>
    </source>
</evidence>
<dbReference type="GO" id="GO:0022857">
    <property type="term" value="F:transmembrane transporter activity"/>
    <property type="evidence" value="ECO:0007669"/>
    <property type="project" value="InterPro"/>
</dbReference>
<dbReference type="Gene3D" id="1.20.1730.10">
    <property type="entry name" value="Sodium/glucose cotransporter"/>
    <property type="match status" value="1"/>
</dbReference>
<dbReference type="InterPro" id="IPR001734">
    <property type="entry name" value="Na/solute_symporter"/>
</dbReference>
<reference evidence="7 8" key="1">
    <citation type="submission" date="2020-04" db="EMBL/GenBank/DDBJ databases">
        <authorList>
            <person name="De Canck E."/>
        </authorList>
    </citation>
    <scope>NUCLEOTIDE SEQUENCE [LARGE SCALE GENOMIC DNA]</scope>
    <source>
        <strain evidence="7 8">LMG 9964</strain>
    </source>
</reference>
<feature type="transmembrane region" description="Helical" evidence="6">
    <location>
        <begin position="383"/>
        <end position="403"/>
    </location>
</feature>
<protein>
    <submittedName>
        <fullName evidence="7">Uncharacterized protein</fullName>
    </submittedName>
</protein>
<dbReference type="Proteomes" id="UP000494102">
    <property type="component" value="Unassembled WGS sequence"/>
</dbReference>
<evidence type="ECO:0000256" key="4">
    <source>
        <dbReference type="ARBA" id="ARBA00022989"/>
    </source>
</evidence>
<comment type="subcellular location">
    <subcellularLocation>
        <location evidence="1">Membrane</location>
        <topology evidence="1">Multi-pass membrane protein</topology>
    </subcellularLocation>
</comment>
<feature type="transmembrane region" description="Helical" evidence="6">
    <location>
        <begin position="37"/>
        <end position="61"/>
    </location>
</feature>
<evidence type="ECO:0000313" key="7">
    <source>
        <dbReference type="EMBL" id="CAB4048561.1"/>
    </source>
</evidence>
<dbReference type="RefSeq" id="WP_041745353.1">
    <property type="nucleotide sequence ID" value="NZ_CADILN010000002.1"/>
</dbReference>
<feature type="transmembrane region" description="Helical" evidence="6">
    <location>
        <begin position="212"/>
        <end position="240"/>
    </location>
</feature>
<proteinExistence type="inferred from homology"/>
<sequence>MVQRNLGAVHVAALLVSASYGVAFLLGSGEMAVHTGMVGSLYAIVTALGMVALALAAPTLWRGRELIWDAFGERYGPAVRKLVALLSLVWMSGVLAAQIHGGIAVLVAVGLPATDALVVVAAALLVMSSVELGMAAMLFAFCLLATNIALLHALIQSNGLSVYLHAWPSFIHGIGNAPPAETVVNTAAIGFLVVTGSDYQQFVIAACRPRDAWLGCALASIFLTVTGFVPAATVVAALHAGKLFGMTDAATAIPWIMLQTGGGMGLLFIGVILLAAVGSGTAVTRAMACAVEGLRPVAGRHGHAPRILIIAMGCAIASDGQAIVSTIISLNIVYVAAIGLLFVLHETGRQVAPRCAPLMILSGAATALTVTGARCAGVSSLPVWLPLPAGLAASACVLAAWHVELVRRRARSSNRPLL</sequence>
<feature type="transmembrane region" description="Helical" evidence="6">
    <location>
        <begin position="105"/>
        <end position="127"/>
    </location>
</feature>
<evidence type="ECO:0000256" key="6">
    <source>
        <dbReference type="SAM" id="Phobius"/>
    </source>
</evidence>
<dbReference type="AlphaFoldDB" id="A0A6J5K3L2"/>
<feature type="transmembrane region" description="Helical" evidence="6">
    <location>
        <begin position="82"/>
        <end position="99"/>
    </location>
</feature>
<keyword evidence="4 6" id="KW-1133">Transmembrane helix</keyword>
<feature type="transmembrane region" description="Helical" evidence="6">
    <location>
        <begin position="252"/>
        <end position="277"/>
    </location>
</feature>